<evidence type="ECO:0000313" key="1">
    <source>
        <dbReference type="EMBL" id="VDN34239.1"/>
    </source>
</evidence>
<organism evidence="1 2">
    <name type="scientific">Cylicostephanus goldi</name>
    <name type="common">Nematode worm</name>
    <dbReference type="NCBI Taxonomy" id="71465"/>
    <lineage>
        <taxon>Eukaryota</taxon>
        <taxon>Metazoa</taxon>
        <taxon>Ecdysozoa</taxon>
        <taxon>Nematoda</taxon>
        <taxon>Chromadorea</taxon>
        <taxon>Rhabditida</taxon>
        <taxon>Rhabditina</taxon>
        <taxon>Rhabditomorpha</taxon>
        <taxon>Strongyloidea</taxon>
        <taxon>Strongylidae</taxon>
        <taxon>Cylicostephanus</taxon>
    </lineage>
</organism>
<evidence type="ECO:0000313" key="2">
    <source>
        <dbReference type="Proteomes" id="UP000271889"/>
    </source>
</evidence>
<name>A0A3P7QY09_CYLGO</name>
<dbReference type="AlphaFoldDB" id="A0A3P7QY09"/>
<protein>
    <submittedName>
        <fullName evidence="1">Uncharacterized protein</fullName>
    </submittedName>
</protein>
<proteinExistence type="predicted"/>
<reference evidence="1 2" key="1">
    <citation type="submission" date="2018-11" db="EMBL/GenBank/DDBJ databases">
        <authorList>
            <consortium name="Pathogen Informatics"/>
        </authorList>
    </citation>
    <scope>NUCLEOTIDE SEQUENCE [LARGE SCALE GENOMIC DNA]</scope>
</reference>
<dbReference type="Proteomes" id="UP000271889">
    <property type="component" value="Unassembled WGS sequence"/>
</dbReference>
<keyword evidence="2" id="KW-1185">Reference proteome</keyword>
<accession>A0A3P7QY09</accession>
<gene>
    <name evidence="1" type="ORF">CGOC_LOCUS12577</name>
</gene>
<dbReference type="EMBL" id="UYRV01124226">
    <property type="protein sequence ID" value="VDN34239.1"/>
    <property type="molecule type" value="Genomic_DNA"/>
</dbReference>
<dbReference type="OrthoDB" id="5791544at2759"/>
<sequence>MLIADTLYTFSSAALIQPLVLTENNKNTSEWKVDKQKLPSAYGKVMVSFAFAMEGLKFDSARKQEVLLLGLGGGVVANFLSTLKRAKVSVILSSASDKDGDSSYFELAPVQNCIVFLGIITEEERCGS</sequence>